<keyword evidence="9" id="KW-1185">Reference proteome</keyword>
<dbReference type="InterPro" id="IPR049326">
    <property type="entry name" value="Rhodopsin_dom_fungi"/>
</dbReference>
<feature type="transmembrane region" description="Helical" evidence="6">
    <location>
        <begin position="187"/>
        <end position="206"/>
    </location>
</feature>
<dbReference type="AlphaFoldDB" id="A0AAI9TBG4"/>
<reference evidence="8" key="1">
    <citation type="submission" date="2015-06" db="EMBL/GenBank/DDBJ databases">
        <authorList>
            <person name="Nguyen H."/>
        </authorList>
    </citation>
    <scope>NUCLEOTIDE SEQUENCE</scope>
    <source>
        <strain evidence="8">DAOM 180753</strain>
    </source>
</reference>
<dbReference type="InterPro" id="IPR052337">
    <property type="entry name" value="SAT4-like"/>
</dbReference>
<comment type="similarity">
    <text evidence="5">Belongs to the SAT4 family.</text>
</comment>
<evidence type="ECO:0000256" key="4">
    <source>
        <dbReference type="ARBA" id="ARBA00023136"/>
    </source>
</evidence>
<sequence>MGANARGHTYIAVGTALVVLSTVIVGIRVAARGIKSTLGWDDYAICLSIVLAYTMLGEAIYWARDGGLGKHMIELSIEEKITFQKASIRKPKCPIHPNTKSQCFFANEISYTLLVPSIKVSILLLYRRIFSVPKFRLASLVTGCLVLSWCLAVFITVLLQCRPISLNWNKEQAGTCINPKPFFFGNAISNLLIDVVILALPIPMVFQLQLRLSQKLTVLGIFLLGGFVCVASIMRVVTLNIFENKDTSYSIIEAATWTFVEPCVGIICACLPTMRPLLRALCCSFSWSTEDSKDAPVRNNHRMQRISTSPQNANEVWGHDRFDDEYALTAEGSKSRVHVHDAL</sequence>
<dbReference type="Pfam" id="PF20684">
    <property type="entry name" value="Fung_rhodopsin"/>
    <property type="match status" value="1"/>
</dbReference>
<dbReference type="EMBL" id="LACB01000389">
    <property type="protein sequence ID" value="KAJ9483879.1"/>
    <property type="molecule type" value="Genomic_DNA"/>
</dbReference>
<evidence type="ECO:0000256" key="1">
    <source>
        <dbReference type="ARBA" id="ARBA00004141"/>
    </source>
</evidence>
<evidence type="ECO:0000256" key="5">
    <source>
        <dbReference type="ARBA" id="ARBA00038359"/>
    </source>
</evidence>
<evidence type="ECO:0000256" key="6">
    <source>
        <dbReference type="SAM" id="Phobius"/>
    </source>
</evidence>
<keyword evidence="2 6" id="KW-0812">Transmembrane</keyword>
<evidence type="ECO:0000313" key="8">
    <source>
        <dbReference type="EMBL" id="KAJ9483879.1"/>
    </source>
</evidence>
<feature type="domain" description="Rhodopsin" evidence="7">
    <location>
        <begin position="27"/>
        <end position="279"/>
    </location>
</feature>
<reference evidence="8" key="2">
    <citation type="journal article" date="2016" name="Fungal Biol.">
        <title>Ochratoxin A production by Penicillium thymicola.</title>
        <authorList>
            <person name="Nguyen H.D.T."/>
            <person name="McMullin D.R."/>
            <person name="Ponomareva E."/>
            <person name="Riley R."/>
            <person name="Pomraning K.R."/>
            <person name="Baker S.E."/>
            <person name="Seifert K.A."/>
        </authorList>
    </citation>
    <scope>NUCLEOTIDE SEQUENCE</scope>
    <source>
        <strain evidence="8">DAOM 180753</strain>
    </source>
</reference>
<gene>
    <name evidence="8" type="ORF">VN97_g9508</name>
</gene>
<accession>A0AAI9TBG4</accession>
<dbReference type="Proteomes" id="UP001227192">
    <property type="component" value="Unassembled WGS sequence"/>
</dbReference>
<evidence type="ECO:0000313" key="9">
    <source>
        <dbReference type="Proteomes" id="UP001227192"/>
    </source>
</evidence>
<proteinExistence type="inferred from homology"/>
<comment type="caution">
    <text evidence="8">The sequence shown here is derived from an EMBL/GenBank/DDBJ whole genome shotgun (WGS) entry which is preliminary data.</text>
</comment>
<evidence type="ECO:0000256" key="3">
    <source>
        <dbReference type="ARBA" id="ARBA00022989"/>
    </source>
</evidence>
<feature type="transmembrane region" description="Helical" evidence="6">
    <location>
        <begin position="218"/>
        <end position="242"/>
    </location>
</feature>
<name>A0AAI9TBG4_PENTH</name>
<feature type="transmembrane region" description="Helical" evidence="6">
    <location>
        <begin position="43"/>
        <end position="63"/>
    </location>
</feature>
<keyword evidence="3 6" id="KW-1133">Transmembrane helix</keyword>
<evidence type="ECO:0000259" key="7">
    <source>
        <dbReference type="Pfam" id="PF20684"/>
    </source>
</evidence>
<keyword evidence="4 6" id="KW-0472">Membrane</keyword>
<organism evidence="8 9">
    <name type="scientific">Penicillium thymicola</name>
    <dbReference type="NCBI Taxonomy" id="293382"/>
    <lineage>
        <taxon>Eukaryota</taxon>
        <taxon>Fungi</taxon>
        <taxon>Dikarya</taxon>
        <taxon>Ascomycota</taxon>
        <taxon>Pezizomycotina</taxon>
        <taxon>Eurotiomycetes</taxon>
        <taxon>Eurotiomycetidae</taxon>
        <taxon>Eurotiales</taxon>
        <taxon>Aspergillaceae</taxon>
        <taxon>Penicillium</taxon>
    </lineage>
</organism>
<dbReference type="PANTHER" id="PTHR33048:SF163">
    <property type="entry name" value="INTEGRAL MEMBRANE PROTEIN (AFU_ORTHOLOGUE AFUA_8G05510)"/>
    <property type="match status" value="1"/>
</dbReference>
<comment type="subcellular location">
    <subcellularLocation>
        <location evidence="1">Membrane</location>
        <topology evidence="1">Multi-pass membrane protein</topology>
    </subcellularLocation>
</comment>
<feature type="transmembrane region" description="Helical" evidence="6">
    <location>
        <begin position="12"/>
        <end position="31"/>
    </location>
</feature>
<dbReference type="GO" id="GO:0016020">
    <property type="term" value="C:membrane"/>
    <property type="evidence" value="ECO:0007669"/>
    <property type="project" value="UniProtKB-SubCell"/>
</dbReference>
<feature type="transmembrane region" description="Helical" evidence="6">
    <location>
        <begin position="138"/>
        <end position="159"/>
    </location>
</feature>
<feature type="transmembrane region" description="Helical" evidence="6">
    <location>
        <begin position="254"/>
        <end position="271"/>
    </location>
</feature>
<evidence type="ECO:0000256" key="2">
    <source>
        <dbReference type="ARBA" id="ARBA00022692"/>
    </source>
</evidence>
<protein>
    <recommendedName>
        <fullName evidence="7">Rhodopsin domain-containing protein</fullName>
    </recommendedName>
</protein>
<dbReference type="PANTHER" id="PTHR33048">
    <property type="entry name" value="PTH11-LIKE INTEGRAL MEMBRANE PROTEIN (AFU_ORTHOLOGUE AFUA_5G11245)"/>
    <property type="match status" value="1"/>
</dbReference>